<gene>
    <name evidence="6" type="ORF">ACH4OY_10775</name>
</gene>
<dbReference type="InterPro" id="IPR050475">
    <property type="entry name" value="Prenyltransferase_related"/>
</dbReference>
<dbReference type="InterPro" id="IPR000537">
    <property type="entry name" value="UbiA_prenyltransferase"/>
</dbReference>
<feature type="transmembrane region" description="Helical" evidence="5">
    <location>
        <begin position="252"/>
        <end position="272"/>
    </location>
</feature>
<accession>A0ABW7SHK8</accession>
<dbReference type="PANTHER" id="PTHR42723">
    <property type="entry name" value="CHLOROPHYLL SYNTHASE"/>
    <property type="match status" value="1"/>
</dbReference>
<feature type="transmembrane region" description="Helical" evidence="5">
    <location>
        <begin position="178"/>
        <end position="199"/>
    </location>
</feature>
<protein>
    <submittedName>
        <fullName evidence="6">UbiA family prenyltransferase</fullName>
    </submittedName>
</protein>
<evidence type="ECO:0000256" key="2">
    <source>
        <dbReference type="ARBA" id="ARBA00022692"/>
    </source>
</evidence>
<keyword evidence="2 5" id="KW-0812">Transmembrane</keyword>
<keyword evidence="7" id="KW-1185">Reference proteome</keyword>
<feature type="transmembrane region" description="Helical" evidence="5">
    <location>
        <begin position="29"/>
        <end position="48"/>
    </location>
</feature>
<evidence type="ECO:0000256" key="3">
    <source>
        <dbReference type="ARBA" id="ARBA00022989"/>
    </source>
</evidence>
<evidence type="ECO:0000256" key="1">
    <source>
        <dbReference type="ARBA" id="ARBA00004141"/>
    </source>
</evidence>
<feature type="transmembrane region" description="Helical" evidence="5">
    <location>
        <begin position="105"/>
        <end position="136"/>
    </location>
</feature>
<name>A0ABW7SHK8_9ACTN</name>
<evidence type="ECO:0000313" key="6">
    <source>
        <dbReference type="EMBL" id="MFI0793168.1"/>
    </source>
</evidence>
<organism evidence="6 7">
    <name type="scientific">Micromonospora rubida</name>
    <dbReference type="NCBI Taxonomy" id="2697657"/>
    <lineage>
        <taxon>Bacteria</taxon>
        <taxon>Bacillati</taxon>
        <taxon>Actinomycetota</taxon>
        <taxon>Actinomycetes</taxon>
        <taxon>Micromonosporales</taxon>
        <taxon>Micromonosporaceae</taxon>
        <taxon>Micromonospora</taxon>
    </lineage>
</organism>
<dbReference type="Proteomes" id="UP001611075">
    <property type="component" value="Unassembled WGS sequence"/>
</dbReference>
<keyword evidence="3 5" id="KW-1133">Transmembrane helix</keyword>
<evidence type="ECO:0000313" key="7">
    <source>
        <dbReference type="Proteomes" id="UP001611075"/>
    </source>
</evidence>
<sequence length="313" mass="32973">MTTTARTVVRPPRRWWRTLGLSFVEARPVVQVIFLLRFAGGAALAVLSGGSPGGAVVRGAAAWLLLTWSVYLINGVADVTEDRANGSRRPIARGLLDPAAALRTAYALATAGLLLAATVAPTLVLLGAGQLALGWWYSMGRAPLKRRVSGTTGSVVLAGLLTYLAGASSAEARPVPHLWVFPVSMALWMAVGALAKDLSDVTGDRLAGRRTLPIARGETWARRSIAAVALTVALAFLISAQDAWPPVRIASWLTMAGAVVLTWLACGSGGVGGPARRRRPYRVFMTTQYLAHLALLCPVATCVWAQGHYVCGG</sequence>
<keyword evidence="4 5" id="KW-0472">Membrane</keyword>
<proteinExistence type="predicted"/>
<dbReference type="RefSeq" id="WP_396678359.1">
    <property type="nucleotide sequence ID" value="NZ_JBIRPU010000005.1"/>
</dbReference>
<dbReference type="EMBL" id="JBIRPU010000005">
    <property type="protein sequence ID" value="MFI0793168.1"/>
    <property type="molecule type" value="Genomic_DNA"/>
</dbReference>
<dbReference type="PANTHER" id="PTHR42723:SF1">
    <property type="entry name" value="CHLOROPHYLL SYNTHASE, CHLOROPLASTIC"/>
    <property type="match status" value="1"/>
</dbReference>
<dbReference type="Gene3D" id="1.10.357.140">
    <property type="entry name" value="UbiA prenyltransferase"/>
    <property type="match status" value="1"/>
</dbReference>
<feature type="transmembrane region" description="Helical" evidence="5">
    <location>
        <begin position="220"/>
        <end position="240"/>
    </location>
</feature>
<evidence type="ECO:0000256" key="4">
    <source>
        <dbReference type="ARBA" id="ARBA00023136"/>
    </source>
</evidence>
<comment type="subcellular location">
    <subcellularLocation>
        <location evidence="1">Membrane</location>
        <topology evidence="1">Multi-pass membrane protein</topology>
    </subcellularLocation>
</comment>
<reference evidence="6 7" key="1">
    <citation type="submission" date="2024-10" db="EMBL/GenBank/DDBJ databases">
        <title>The Natural Products Discovery Center: Release of the First 8490 Sequenced Strains for Exploring Actinobacteria Biosynthetic Diversity.</title>
        <authorList>
            <person name="Kalkreuter E."/>
            <person name="Kautsar S.A."/>
            <person name="Yang D."/>
            <person name="Bader C.D."/>
            <person name="Teijaro C.N."/>
            <person name="Fluegel L."/>
            <person name="Davis C.M."/>
            <person name="Simpson J.R."/>
            <person name="Lauterbach L."/>
            <person name="Steele A.D."/>
            <person name="Gui C."/>
            <person name="Meng S."/>
            <person name="Li G."/>
            <person name="Viehrig K."/>
            <person name="Ye F."/>
            <person name="Su P."/>
            <person name="Kiefer A.F."/>
            <person name="Nichols A."/>
            <person name="Cepeda A.J."/>
            <person name="Yan W."/>
            <person name="Fan B."/>
            <person name="Jiang Y."/>
            <person name="Adhikari A."/>
            <person name="Zheng C.-J."/>
            <person name="Schuster L."/>
            <person name="Cowan T.M."/>
            <person name="Smanski M.J."/>
            <person name="Chevrette M.G."/>
            <person name="De Carvalho L.P.S."/>
            <person name="Shen B."/>
        </authorList>
    </citation>
    <scope>NUCLEOTIDE SEQUENCE [LARGE SCALE GENOMIC DNA]</scope>
    <source>
        <strain evidence="6 7">NPDC021253</strain>
    </source>
</reference>
<dbReference type="InterPro" id="IPR044878">
    <property type="entry name" value="UbiA_sf"/>
</dbReference>
<comment type="caution">
    <text evidence="6">The sequence shown here is derived from an EMBL/GenBank/DDBJ whole genome shotgun (WGS) entry which is preliminary data.</text>
</comment>
<feature type="transmembrane region" description="Helical" evidence="5">
    <location>
        <begin position="148"/>
        <end position="166"/>
    </location>
</feature>
<dbReference type="Pfam" id="PF01040">
    <property type="entry name" value="UbiA"/>
    <property type="match status" value="1"/>
</dbReference>
<dbReference type="CDD" id="cd13956">
    <property type="entry name" value="PT_UbiA"/>
    <property type="match status" value="1"/>
</dbReference>
<evidence type="ECO:0000256" key="5">
    <source>
        <dbReference type="SAM" id="Phobius"/>
    </source>
</evidence>